<accession>A0A2G4F246</accession>
<dbReference type="AlphaFoldDB" id="A0A2G4F246"/>
<dbReference type="Proteomes" id="UP000226442">
    <property type="component" value="Unassembled WGS sequence"/>
</dbReference>
<protein>
    <submittedName>
        <fullName evidence="1">DUF4926 domain-containing protein</fullName>
    </submittedName>
</protein>
<dbReference type="InterPro" id="IPR032568">
    <property type="entry name" value="DUF4926"/>
</dbReference>
<sequence>MKLLDVVALLENLPELGLYRGQVGTVVDEYDAEFVEVEFSDLQGRTYALEALSQSQLMILYHSPIAETRWLKTQPSLQKVV</sequence>
<reference evidence="1" key="1">
    <citation type="submission" date="2017-10" db="EMBL/GenBank/DDBJ databases">
        <title>Draft genome sequence of the planktic cyanobacteria Tychonema bourrellyi isolated from alpine lentic freshwater.</title>
        <authorList>
            <person name="Tett A."/>
            <person name="Armanini F."/>
            <person name="Asnicar F."/>
            <person name="Boscaini A."/>
            <person name="Pasolli E."/>
            <person name="Zolfo M."/>
            <person name="Donati C."/>
            <person name="Salmaso N."/>
            <person name="Segata N."/>
        </authorList>
    </citation>
    <scope>NUCLEOTIDE SEQUENCE</scope>
    <source>
        <strain evidence="1">FEM_GT703</strain>
    </source>
</reference>
<comment type="caution">
    <text evidence="1">The sequence shown here is derived from an EMBL/GenBank/DDBJ whole genome shotgun (WGS) entry which is preliminary data.</text>
</comment>
<name>A0A2G4F246_9CYAN</name>
<dbReference type="OrthoDB" id="488825at2"/>
<proteinExistence type="predicted"/>
<gene>
    <name evidence="1" type="ORF">CP500_008675</name>
</gene>
<dbReference type="Pfam" id="PF16277">
    <property type="entry name" value="DUF4926"/>
    <property type="match status" value="1"/>
</dbReference>
<dbReference type="EMBL" id="NXIB02000039">
    <property type="protein sequence ID" value="PHX55844.1"/>
    <property type="molecule type" value="Genomic_DNA"/>
</dbReference>
<evidence type="ECO:0000313" key="1">
    <source>
        <dbReference type="EMBL" id="PHX55844.1"/>
    </source>
</evidence>
<keyword evidence="2" id="KW-1185">Reference proteome</keyword>
<organism evidence="1 2">
    <name type="scientific">Tychonema bourrellyi FEM_GT703</name>
    <dbReference type="NCBI Taxonomy" id="2040638"/>
    <lineage>
        <taxon>Bacteria</taxon>
        <taxon>Bacillati</taxon>
        <taxon>Cyanobacteriota</taxon>
        <taxon>Cyanophyceae</taxon>
        <taxon>Oscillatoriophycideae</taxon>
        <taxon>Oscillatoriales</taxon>
        <taxon>Microcoleaceae</taxon>
        <taxon>Tychonema</taxon>
    </lineage>
</organism>
<evidence type="ECO:0000313" key="2">
    <source>
        <dbReference type="Proteomes" id="UP000226442"/>
    </source>
</evidence>